<evidence type="ECO:0000256" key="1">
    <source>
        <dbReference type="SAM" id="MobiDB-lite"/>
    </source>
</evidence>
<feature type="non-terminal residue" evidence="2">
    <location>
        <position position="1"/>
    </location>
</feature>
<dbReference type="InterPro" id="IPR017426">
    <property type="entry name" value="Nuclear_rcpt_coactivator"/>
</dbReference>
<feature type="region of interest" description="Disordered" evidence="1">
    <location>
        <begin position="1"/>
        <end position="21"/>
    </location>
</feature>
<proteinExistence type="predicted"/>
<reference evidence="2 3" key="1">
    <citation type="submission" date="2024-05" db="EMBL/GenBank/DDBJ databases">
        <title>Culex pipiens pipiens assembly and annotation.</title>
        <authorList>
            <person name="Alout H."/>
            <person name="Durand T."/>
        </authorList>
    </citation>
    <scope>NUCLEOTIDE SEQUENCE [LARGE SCALE GENOMIC DNA]</scope>
    <source>
        <strain evidence="2">HA-2024</strain>
        <tissue evidence="2">Whole body</tissue>
    </source>
</reference>
<name>A0ABD1E1H6_CULPP</name>
<feature type="compositionally biased region" description="Basic and acidic residues" evidence="1">
    <location>
        <begin position="51"/>
        <end position="77"/>
    </location>
</feature>
<dbReference type="AlphaFoldDB" id="A0ABD1E1H6"/>
<feature type="non-terminal residue" evidence="2">
    <location>
        <position position="181"/>
    </location>
</feature>
<dbReference type="Proteomes" id="UP001562425">
    <property type="component" value="Unassembled WGS sequence"/>
</dbReference>
<evidence type="ECO:0000313" key="2">
    <source>
        <dbReference type="EMBL" id="KAL1404294.1"/>
    </source>
</evidence>
<dbReference type="EMBL" id="JBEHCU010000580">
    <property type="protein sequence ID" value="KAL1404294.1"/>
    <property type="molecule type" value="Genomic_DNA"/>
</dbReference>
<organism evidence="2 3">
    <name type="scientific">Culex pipiens pipiens</name>
    <name type="common">Northern house mosquito</name>
    <dbReference type="NCBI Taxonomy" id="38569"/>
    <lineage>
        <taxon>Eukaryota</taxon>
        <taxon>Metazoa</taxon>
        <taxon>Ecdysozoa</taxon>
        <taxon>Arthropoda</taxon>
        <taxon>Hexapoda</taxon>
        <taxon>Insecta</taxon>
        <taxon>Pterygota</taxon>
        <taxon>Neoptera</taxon>
        <taxon>Endopterygota</taxon>
        <taxon>Diptera</taxon>
        <taxon>Nematocera</taxon>
        <taxon>Culicoidea</taxon>
        <taxon>Culicidae</taxon>
        <taxon>Culicinae</taxon>
        <taxon>Culicini</taxon>
        <taxon>Culex</taxon>
        <taxon>Culex</taxon>
    </lineage>
</organism>
<feature type="compositionally biased region" description="Low complexity" evidence="1">
    <location>
        <begin position="132"/>
        <end position="148"/>
    </location>
</feature>
<dbReference type="PANTHER" id="PTHR10684">
    <property type="entry name" value="NUCLEAR RECEPTOR COACTIVATOR"/>
    <property type="match status" value="1"/>
</dbReference>
<feature type="region of interest" description="Disordered" evidence="1">
    <location>
        <begin position="129"/>
        <end position="150"/>
    </location>
</feature>
<evidence type="ECO:0000313" key="3">
    <source>
        <dbReference type="Proteomes" id="UP001562425"/>
    </source>
</evidence>
<feature type="compositionally biased region" description="Acidic residues" evidence="1">
    <location>
        <begin position="1"/>
        <end position="11"/>
    </location>
</feature>
<protein>
    <submittedName>
        <fullName evidence="2">Uncharacterized protein</fullName>
    </submittedName>
</protein>
<dbReference type="PANTHER" id="PTHR10684:SF4">
    <property type="entry name" value="TAIMAN, ISOFORM G"/>
    <property type="match status" value="1"/>
</dbReference>
<accession>A0ABD1E1H6</accession>
<comment type="caution">
    <text evidence="2">The sequence shown here is derived from an EMBL/GenBank/DDBJ whole genome shotgun (WGS) entry which is preliminary data.</text>
</comment>
<sequence>LLNEKSDDDDLEGRNRPSELLRQLQKVKDEPKEHPAPLNNEELIQMLRFQGNDRKRPSNEPDEGGAAKRPSDKPSKLCEKNKMLASLLANPAKAPTPLLPGHLPLNRIIPDIPISNVARQMASDSGIGSVGSGTFATPSSATSTTSTPMPEWDSELNEILNHVIDIAPEGNFVDSELNSLL</sequence>
<keyword evidence="3" id="KW-1185">Reference proteome</keyword>
<gene>
    <name evidence="2" type="ORF">pipiens_018957</name>
</gene>
<feature type="region of interest" description="Disordered" evidence="1">
    <location>
        <begin position="47"/>
        <end position="77"/>
    </location>
</feature>